<sequence>MSTAVNARNPAAWAAGTAAGQAGAAASNTAAASGKPQTTTPTLADPAYATAATIQNLVNHYYEYLGGEKGTIKWDKFKETTTSKDDDDTTKSDDVPQGLAYILGTLKGQKANIDVTDTAPNKKLLGAYAALIKLSEELQAHLRKQNELSAAKDPAEDVVKQWRTTCRKARDDILELAASAKAAGSSNVPTAFGNVQIPQPDLSAQTAQLNTAMQGVQIAQSALDNAENAYQAAIDKQERTAKAMATIQAKLKKLQSTGKTLEEIKTVLRDCIEVLADLIVQIGRLERFFIMLTTVIDVLVMPRAQLFERDIGKIARRGMRSGVLPAVDPDKQTIYASTLQLKAYFSLLQDIATMYSLVHRDHIIGGVELCYELSKGTSRNDGMPELQERLAKYTENAAAKVAALVSAKQQEMLRTLRTRASRARDETAQLEAEMSRFGVAPVDQAARKAIAAGAHEQQVAARELLKSEVSVTVSASAAFVTTPSESVDASNM</sequence>
<dbReference type="Proteomes" id="UP001278766">
    <property type="component" value="Unassembled WGS sequence"/>
</dbReference>
<organism evidence="2 3">
    <name type="scientific">Chaetomium fimeti</name>
    <dbReference type="NCBI Taxonomy" id="1854472"/>
    <lineage>
        <taxon>Eukaryota</taxon>
        <taxon>Fungi</taxon>
        <taxon>Dikarya</taxon>
        <taxon>Ascomycota</taxon>
        <taxon>Pezizomycotina</taxon>
        <taxon>Sordariomycetes</taxon>
        <taxon>Sordariomycetidae</taxon>
        <taxon>Sordariales</taxon>
        <taxon>Chaetomiaceae</taxon>
        <taxon>Chaetomium</taxon>
    </lineage>
</organism>
<dbReference type="AlphaFoldDB" id="A0AAE0H7N9"/>
<comment type="caution">
    <text evidence="2">The sequence shown here is derived from an EMBL/GenBank/DDBJ whole genome shotgun (WGS) entry which is preliminary data.</text>
</comment>
<keyword evidence="1" id="KW-0175">Coiled coil</keyword>
<protein>
    <submittedName>
        <fullName evidence="2">Uncharacterized protein</fullName>
    </submittedName>
</protein>
<name>A0AAE0H7N9_9PEZI</name>
<accession>A0AAE0H7N9</accession>
<reference evidence="2" key="2">
    <citation type="submission" date="2023-06" db="EMBL/GenBank/DDBJ databases">
        <authorList>
            <consortium name="Lawrence Berkeley National Laboratory"/>
            <person name="Haridas S."/>
            <person name="Hensen N."/>
            <person name="Bonometti L."/>
            <person name="Westerberg I."/>
            <person name="Brannstrom I.O."/>
            <person name="Guillou S."/>
            <person name="Cros-Aarteil S."/>
            <person name="Calhoun S."/>
            <person name="Kuo A."/>
            <person name="Mondo S."/>
            <person name="Pangilinan J."/>
            <person name="Riley R."/>
            <person name="Labutti K."/>
            <person name="Andreopoulos B."/>
            <person name="Lipzen A."/>
            <person name="Chen C."/>
            <person name="Yanf M."/>
            <person name="Daum C."/>
            <person name="Ng V."/>
            <person name="Clum A."/>
            <person name="Steindorff A."/>
            <person name="Ohm R."/>
            <person name="Martin F."/>
            <person name="Silar P."/>
            <person name="Natvig D."/>
            <person name="Lalanne C."/>
            <person name="Gautier V."/>
            <person name="Ament-Velasquez S.L."/>
            <person name="Kruys A."/>
            <person name="Hutchinson M.I."/>
            <person name="Powell A.J."/>
            <person name="Barry K."/>
            <person name="Miller A.N."/>
            <person name="Grigoriev I.V."/>
            <person name="Debuchy R."/>
            <person name="Gladieux P."/>
            <person name="Thoren M.H."/>
            <person name="Johannesson H."/>
        </authorList>
    </citation>
    <scope>NUCLEOTIDE SEQUENCE</scope>
    <source>
        <strain evidence="2">CBS 168.71</strain>
    </source>
</reference>
<proteinExistence type="predicted"/>
<feature type="coiled-coil region" evidence="1">
    <location>
        <begin position="216"/>
        <end position="243"/>
    </location>
</feature>
<keyword evidence="3" id="KW-1185">Reference proteome</keyword>
<evidence type="ECO:0000313" key="3">
    <source>
        <dbReference type="Proteomes" id="UP001278766"/>
    </source>
</evidence>
<reference evidence="2" key="1">
    <citation type="journal article" date="2023" name="Mol. Phylogenet. Evol.">
        <title>Genome-scale phylogeny and comparative genomics of the fungal order Sordariales.</title>
        <authorList>
            <person name="Hensen N."/>
            <person name="Bonometti L."/>
            <person name="Westerberg I."/>
            <person name="Brannstrom I.O."/>
            <person name="Guillou S."/>
            <person name="Cros-Aarteil S."/>
            <person name="Calhoun S."/>
            <person name="Haridas S."/>
            <person name="Kuo A."/>
            <person name="Mondo S."/>
            <person name="Pangilinan J."/>
            <person name="Riley R."/>
            <person name="LaButti K."/>
            <person name="Andreopoulos B."/>
            <person name="Lipzen A."/>
            <person name="Chen C."/>
            <person name="Yan M."/>
            <person name="Daum C."/>
            <person name="Ng V."/>
            <person name="Clum A."/>
            <person name="Steindorff A."/>
            <person name="Ohm R.A."/>
            <person name="Martin F."/>
            <person name="Silar P."/>
            <person name="Natvig D.O."/>
            <person name="Lalanne C."/>
            <person name="Gautier V."/>
            <person name="Ament-Velasquez S.L."/>
            <person name="Kruys A."/>
            <person name="Hutchinson M.I."/>
            <person name="Powell A.J."/>
            <person name="Barry K."/>
            <person name="Miller A.N."/>
            <person name="Grigoriev I.V."/>
            <person name="Debuchy R."/>
            <person name="Gladieux P."/>
            <person name="Hiltunen Thoren M."/>
            <person name="Johannesson H."/>
        </authorList>
    </citation>
    <scope>NUCLEOTIDE SEQUENCE</scope>
    <source>
        <strain evidence="2">CBS 168.71</strain>
    </source>
</reference>
<evidence type="ECO:0000256" key="1">
    <source>
        <dbReference type="SAM" id="Coils"/>
    </source>
</evidence>
<gene>
    <name evidence="2" type="ORF">B0H64DRAFT_469224</name>
</gene>
<evidence type="ECO:0000313" key="2">
    <source>
        <dbReference type="EMBL" id="KAK3291493.1"/>
    </source>
</evidence>
<dbReference type="EMBL" id="JAUEPN010000009">
    <property type="protein sequence ID" value="KAK3291493.1"/>
    <property type="molecule type" value="Genomic_DNA"/>
</dbReference>
<dbReference type="RefSeq" id="XP_062655007.1">
    <property type="nucleotide sequence ID" value="XM_062807789.1"/>
</dbReference>
<dbReference type="PANTHER" id="PTHR33488">
    <property type="entry name" value="ZGC:162509"/>
    <property type="match status" value="1"/>
</dbReference>
<dbReference type="GeneID" id="87844737"/>
<dbReference type="PANTHER" id="PTHR33488:SF2">
    <property type="entry name" value="EARLY ENDOSOME ANTIGEN 1-LIKE"/>
    <property type="match status" value="1"/>
</dbReference>